<dbReference type="CDD" id="cd19093">
    <property type="entry name" value="AKR_AtPLR-like"/>
    <property type="match status" value="1"/>
</dbReference>
<evidence type="ECO:0000256" key="1">
    <source>
        <dbReference type="ARBA" id="ARBA00004123"/>
    </source>
</evidence>
<feature type="compositionally biased region" description="Polar residues" evidence="5">
    <location>
        <begin position="696"/>
        <end position="707"/>
    </location>
</feature>
<evidence type="ECO:0000313" key="8">
    <source>
        <dbReference type="Proteomes" id="UP001428341"/>
    </source>
</evidence>
<dbReference type="GO" id="GO:0010017">
    <property type="term" value="P:red or far-red light signaling pathway"/>
    <property type="evidence" value="ECO:0007669"/>
    <property type="project" value="UniProtKB-ARBA"/>
</dbReference>
<feature type="region of interest" description="Disordered" evidence="5">
    <location>
        <begin position="647"/>
        <end position="762"/>
    </location>
</feature>
<evidence type="ECO:0000256" key="3">
    <source>
        <dbReference type="ARBA" id="ARBA00023163"/>
    </source>
</evidence>
<dbReference type="Pfam" id="PF00010">
    <property type="entry name" value="HLH"/>
    <property type="match status" value="1"/>
</dbReference>
<dbReference type="InterPro" id="IPR044273">
    <property type="entry name" value="PIF3-like"/>
</dbReference>
<evidence type="ECO:0000256" key="5">
    <source>
        <dbReference type="SAM" id="MobiDB-lite"/>
    </source>
</evidence>
<evidence type="ECO:0000313" key="7">
    <source>
        <dbReference type="EMBL" id="KAK9187983.1"/>
    </source>
</evidence>
<evidence type="ECO:0000259" key="6">
    <source>
        <dbReference type="PROSITE" id="PS50888"/>
    </source>
</evidence>
<dbReference type="SUPFAM" id="SSF47459">
    <property type="entry name" value="HLH, helix-loop-helix DNA-binding domain"/>
    <property type="match status" value="1"/>
</dbReference>
<feature type="compositionally biased region" description="Basic and acidic residues" evidence="5">
    <location>
        <begin position="662"/>
        <end position="680"/>
    </location>
</feature>
<dbReference type="GO" id="GO:0005634">
    <property type="term" value="C:nucleus"/>
    <property type="evidence" value="ECO:0007669"/>
    <property type="project" value="UniProtKB-SubCell"/>
</dbReference>
<dbReference type="InterPro" id="IPR036638">
    <property type="entry name" value="HLH_DNA-bd_sf"/>
</dbReference>
<dbReference type="GO" id="GO:0003700">
    <property type="term" value="F:DNA-binding transcription factor activity"/>
    <property type="evidence" value="ECO:0007669"/>
    <property type="project" value="InterPro"/>
</dbReference>
<keyword evidence="2" id="KW-0805">Transcription regulation</keyword>
<dbReference type="GO" id="GO:0046983">
    <property type="term" value="F:protein dimerization activity"/>
    <property type="evidence" value="ECO:0007669"/>
    <property type="project" value="InterPro"/>
</dbReference>
<comment type="subcellular location">
    <subcellularLocation>
        <location evidence="1">Nucleus</location>
    </subcellularLocation>
</comment>
<dbReference type="AlphaFoldDB" id="A0AAP0QFT1"/>
<feature type="region of interest" description="Disordered" evidence="5">
    <location>
        <begin position="592"/>
        <end position="611"/>
    </location>
</feature>
<feature type="region of interest" description="Disordered" evidence="5">
    <location>
        <begin position="449"/>
        <end position="483"/>
    </location>
</feature>
<dbReference type="PROSITE" id="PS50888">
    <property type="entry name" value="BHLH"/>
    <property type="match status" value="1"/>
</dbReference>
<dbReference type="Gene3D" id="4.10.280.10">
    <property type="entry name" value="Helix-loop-helix DNA-binding domain"/>
    <property type="match status" value="1"/>
</dbReference>
<dbReference type="EMBL" id="JBCGBO010000007">
    <property type="protein sequence ID" value="KAK9187983.1"/>
    <property type="molecule type" value="Genomic_DNA"/>
</dbReference>
<feature type="compositionally biased region" description="Polar residues" evidence="5">
    <location>
        <begin position="647"/>
        <end position="657"/>
    </location>
</feature>
<dbReference type="SMART" id="SM00353">
    <property type="entry name" value="HLH"/>
    <property type="match status" value="1"/>
</dbReference>
<name>A0AAP0QFT1_9ROSI</name>
<dbReference type="Gene3D" id="3.20.20.100">
    <property type="entry name" value="NADP-dependent oxidoreductase domain"/>
    <property type="match status" value="1"/>
</dbReference>
<proteinExistence type="predicted"/>
<evidence type="ECO:0000256" key="2">
    <source>
        <dbReference type="ARBA" id="ARBA00023015"/>
    </source>
</evidence>
<dbReference type="PROSITE" id="PS00062">
    <property type="entry name" value="ALDOKETO_REDUCTASE_2"/>
    <property type="match status" value="1"/>
</dbReference>
<gene>
    <name evidence="7" type="ORF">WN944_019382</name>
</gene>
<feature type="domain" description="BHLH" evidence="6">
    <location>
        <begin position="747"/>
        <end position="796"/>
    </location>
</feature>
<keyword evidence="3" id="KW-0804">Transcription</keyword>
<accession>A0AAP0QFT1</accession>
<organism evidence="7 8">
    <name type="scientific">Citrus x changshan-huyou</name>
    <dbReference type="NCBI Taxonomy" id="2935761"/>
    <lineage>
        <taxon>Eukaryota</taxon>
        <taxon>Viridiplantae</taxon>
        <taxon>Streptophyta</taxon>
        <taxon>Embryophyta</taxon>
        <taxon>Tracheophyta</taxon>
        <taxon>Spermatophyta</taxon>
        <taxon>Magnoliopsida</taxon>
        <taxon>eudicotyledons</taxon>
        <taxon>Gunneridae</taxon>
        <taxon>Pentapetalae</taxon>
        <taxon>rosids</taxon>
        <taxon>malvids</taxon>
        <taxon>Sapindales</taxon>
        <taxon>Rutaceae</taxon>
        <taxon>Aurantioideae</taxon>
        <taxon>Citrus</taxon>
    </lineage>
</organism>
<feature type="compositionally biased region" description="Polar residues" evidence="5">
    <location>
        <begin position="733"/>
        <end position="743"/>
    </location>
</feature>
<comment type="caution">
    <text evidence="7">The sequence shown here is derived from an EMBL/GenBank/DDBJ whole genome shotgun (WGS) entry which is preliminary data.</text>
</comment>
<dbReference type="InterPro" id="IPR020471">
    <property type="entry name" value="AKR"/>
</dbReference>
<keyword evidence="4" id="KW-0539">Nucleus</keyword>
<dbReference type="FunFam" id="4.10.280.10:FF:000004">
    <property type="entry name" value="Basic helix-loop-helix transcription factor"/>
    <property type="match status" value="1"/>
</dbReference>
<dbReference type="PRINTS" id="PR00069">
    <property type="entry name" value="ALDKETRDTASE"/>
</dbReference>
<dbReference type="SUPFAM" id="SSF51430">
    <property type="entry name" value="NAD(P)-linked oxidoreductase"/>
    <property type="match status" value="1"/>
</dbReference>
<dbReference type="CDD" id="cd11445">
    <property type="entry name" value="bHLH_AtPIF_like"/>
    <property type="match status" value="1"/>
</dbReference>
<dbReference type="Pfam" id="PF00248">
    <property type="entry name" value="Aldo_ket_red"/>
    <property type="match status" value="1"/>
</dbReference>
<dbReference type="GO" id="GO:0016491">
    <property type="term" value="F:oxidoreductase activity"/>
    <property type="evidence" value="ECO:0007669"/>
    <property type="project" value="InterPro"/>
</dbReference>
<dbReference type="PANTHER" id="PTHR46807:SF7">
    <property type="entry name" value="BHLH DOMAIN-CONTAINING PROTEIN"/>
    <property type="match status" value="1"/>
</dbReference>
<feature type="compositionally biased region" description="Basic and acidic residues" evidence="5">
    <location>
        <begin position="747"/>
        <end position="762"/>
    </location>
</feature>
<dbReference type="PANTHER" id="PTHR46807">
    <property type="entry name" value="TRANSCRIPTION FACTOR PIF3"/>
    <property type="match status" value="1"/>
</dbReference>
<dbReference type="InterPro" id="IPR011598">
    <property type="entry name" value="bHLH_dom"/>
</dbReference>
<dbReference type="InterPro" id="IPR018170">
    <property type="entry name" value="Aldo/ket_reductase_CS"/>
</dbReference>
<dbReference type="InterPro" id="IPR047265">
    <property type="entry name" value="PIF1-like_bHLH"/>
</dbReference>
<protein>
    <recommendedName>
        <fullName evidence="6">BHLH domain-containing protein</fullName>
    </recommendedName>
</protein>
<dbReference type="InterPro" id="IPR036812">
    <property type="entry name" value="NAD(P)_OxRdtase_dom_sf"/>
</dbReference>
<keyword evidence="8" id="KW-1185">Reference proteome</keyword>
<reference evidence="7 8" key="1">
    <citation type="submission" date="2024-05" db="EMBL/GenBank/DDBJ databases">
        <title>Haplotype-resolved chromosome-level genome assembly of Huyou (Citrus changshanensis).</title>
        <authorList>
            <person name="Miao C."/>
            <person name="Chen W."/>
            <person name="Wu Y."/>
            <person name="Wang L."/>
            <person name="Zhao S."/>
            <person name="Grierson D."/>
            <person name="Xu C."/>
            <person name="Chen K."/>
        </authorList>
    </citation>
    <scope>NUCLEOTIDE SEQUENCE [LARGE SCALE GENOMIC DNA]</scope>
    <source>
        <strain evidence="7">01-14</strain>
        <tissue evidence="7">Leaf</tissue>
    </source>
</reference>
<dbReference type="InterPro" id="IPR023210">
    <property type="entry name" value="NADP_OxRdtase_dom"/>
</dbReference>
<evidence type="ECO:0000256" key="4">
    <source>
        <dbReference type="ARBA" id="ARBA00023242"/>
    </source>
</evidence>
<sequence length="988" mass="109288">MAMHVSGACFSVFSGSRVGNIRAVASEDFATVKTAEDKVKLGGSDLKVTKLGVGAWSWGDTSYWNNFQWDDRKMKAAKAAFDTSLDNGITFFDTAEVYGSRASFGAINSETLLGRFIKERKQRDPEVEVTVATKFAALPWRLGRQSVLAALKDSLFRLGLSSVELYQLHWAGIWGNEGFIDGLGDAVEQGLVKAVGVSNYSEKRLRNAYEKLKKRGIPLASNQVNYSLIYRKPEENGVKAACDELGITLIAYCPIAQGALTGKYTPQNPPTGPRGRIYTAEYLRNLQPLLNRIKELGENYSKTSTQNSPCMSNSLAKQILFQQLEKCLTISYPCKFQLRVSILLFLCYKILEQPVFCGQVVLNWLLAQDNVVPIPGAKNAEQAAEFAGALGWRLTDEEQIFVSSAMNPCIPDWNFEGDIPISNQMKPMGQDNELVELLWQNGHVVLSSQAQTQRKPSLNHNEPRQVQKQTLRGSGSYGNSSNLIQDDETVSWIHCPIEDSFEKDFYSHLFSELPPSGPMEVDKHTRQLREEKMVKFDPPGADTSSQHPNVNHSVVPELQRNAMPPPRFEVHDAAPQNKNLGDLGKVVNFSQSTAPPKGELGPCSGQFDRKRSGNLTQGEVRECSMMTVGSSHCGSNQVAYDLDMSRASSSGVGTTGLSPGKLNDDVRKVISPSERGKTETIEPTVTSSSGGSGSSFNRTSKQSTGDNSLKRKSRDAVDSECQSEAAGFESGAGNKTAQRSGSCRRSRAAEVHNLSERRRRDRINEKMRALQELIPHCNKTDKASMLDEAIEYLKSLQLQLQMSQVMWMGSGMAPLMFPGMQHYMSRMGMGMGPPPLPSVTNPMHFSRVPLVDQSMSMAQAQNRAVMCQASVLNPVNYQNQMQNSNFTEQYARYMGFHPMQANSQPMNMFRFGSPTMQNQIVSLPSSSCVPFSGGAATDNSPLSGKMGKSFQSFLQFYSIVFELGRLHYSLETIMLLFHGRATSYFKLK</sequence>
<dbReference type="Proteomes" id="UP001428341">
    <property type="component" value="Unassembled WGS sequence"/>
</dbReference>